<dbReference type="Proteomes" id="UP000787672">
    <property type="component" value="Unassembled WGS sequence"/>
</dbReference>
<organism evidence="1 2">
    <name type="scientific">Dysosmobacter acutus</name>
    <dbReference type="NCBI Taxonomy" id="2841504"/>
    <lineage>
        <taxon>Bacteria</taxon>
        <taxon>Bacillati</taxon>
        <taxon>Bacillota</taxon>
        <taxon>Clostridia</taxon>
        <taxon>Eubacteriales</taxon>
        <taxon>Oscillospiraceae</taxon>
        <taxon>Dysosmobacter</taxon>
    </lineage>
</organism>
<accession>A0ABS6FA85</accession>
<evidence type="ECO:0000313" key="2">
    <source>
        <dbReference type="Proteomes" id="UP000787672"/>
    </source>
</evidence>
<comment type="caution">
    <text evidence="1">The sequence shown here is derived from an EMBL/GenBank/DDBJ whole genome shotgun (WGS) entry which is preliminary data.</text>
</comment>
<keyword evidence="2" id="KW-1185">Reference proteome</keyword>
<protein>
    <submittedName>
        <fullName evidence="1">Uncharacterized protein</fullName>
    </submittedName>
</protein>
<sequence>MTGQEIFDIAIHIMDEQHETTGATITADTKDYRFRAVDLINSLGQECYTLSDTCQAEDGARPVFPKLRDLQDTAGLDDYVAGVILPYGLAYLLVQGEDSDPGLANTCLQRYQELKAEARRLMPARSFQEIERPYGGLELGEFSRW</sequence>
<reference evidence="1 2" key="1">
    <citation type="submission" date="2021-06" db="EMBL/GenBank/DDBJ databases">
        <authorList>
            <person name="Sun Q."/>
            <person name="Li D."/>
        </authorList>
    </citation>
    <scope>NUCLEOTIDE SEQUENCE [LARGE SCALE GENOMIC DNA]</scope>
    <source>
        <strain evidence="1 2">MSJ-2</strain>
    </source>
</reference>
<gene>
    <name evidence="1" type="ORF">KQI82_06385</name>
</gene>
<evidence type="ECO:0000313" key="1">
    <source>
        <dbReference type="EMBL" id="MBU5626546.1"/>
    </source>
</evidence>
<proteinExistence type="predicted"/>
<dbReference type="EMBL" id="JAHLQN010000001">
    <property type="protein sequence ID" value="MBU5626546.1"/>
    <property type="molecule type" value="Genomic_DNA"/>
</dbReference>
<name>A0ABS6FA85_9FIRM</name>
<dbReference type="RefSeq" id="WP_216632027.1">
    <property type="nucleotide sequence ID" value="NZ_JAHLQN010000001.1"/>
</dbReference>